<dbReference type="GeneID" id="58052293"/>
<dbReference type="EMBL" id="AP018586">
    <property type="protein sequence ID" value="BBD92825.1"/>
    <property type="molecule type" value="Genomic_DNA"/>
</dbReference>
<evidence type="ECO:0000313" key="1">
    <source>
        <dbReference type="EMBL" id="BBD92825.1"/>
    </source>
</evidence>
<sequence>MVKIKEIQTDGTYTIYDSNDNTINITKEEFEEIKQYSIDSEYNFLSSEDTQA</sequence>
<reference evidence="1 2" key="1">
    <citation type="submission" date="2018-05" db="EMBL/GenBank/DDBJ databases">
        <title>Complete genome sequencing of three human clinical isolates of Staphylococcus caprae reveals virulence factors similar to those of S. epidermidis and S. capitis.</title>
        <authorList>
            <person name="Watanabe S."/>
            <person name="Cui L."/>
        </authorList>
    </citation>
    <scope>NUCLEOTIDE SEQUENCE [LARGE SCALE GENOMIC DNA]</scope>
    <source>
        <strain evidence="1 2">JMUB590</strain>
    </source>
</reference>
<keyword evidence="2" id="KW-1185">Reference proteome</keyword>
<protein>
    <recommendedName>
        <fullName evidence="3">Phage protein</fullName>
    </recommendedName>
</protein>
<dbReference type="RefSeq" id="WP_002442318.1">
    <property type="nucleotide sequence ID" value="NZ_AP018586.1"/>
</dbReference>
<gene>
    <name evidence="1" type="ORF">JMUB590_1768</name>
</gene>
<dbReference type="Proteomes" id="UP000274772">
    <property type="component" value="Chromosome"/>
</dbReference>
<proteinExistence type="predicted"/>
<organism evidence="1 2">
    <name type="scientific">Staphylococcus caprae</name>
    <dbReference type="NCBI Taxonomy" id="29380"/>
    <lineage>
        <taxon>Bacteria</taxon>
        <taxon>Bacillati</taxon>
        <taxon>Bacillota</taxon>
        <taxon>Bacilli</taxon>
        <taxon>Bacillales</taxon>
        <taxon>Staphylococcaceae</taxon>
        <taxon>Staphylococcus</taxon>
    </lineage>
</organism>
<evidence type="ECO:0008006" key="3">
    <source>
        <dbReference type="Google" id="ProtNLM"/>
    </source>
</evidence>
<accession>A0ABM7FVY5</accession>
<name>A0ABM7FVY5_9STAP</name>
<evidence type="ECO:0000313" key="2">
    <source>
        <dbReference type="Proteomes" id="UP000274772"/>
    </source>
</evidence>